<dbReference type="NCBIfam" id="TIGR00099">
    <property type="entry name" value="Cof-subfamily"/>
    <property type="match status" value="1"/>
</dbReference>
<dbReference type="InterPro" id="IPR036412">
    <property type="entry name" value="HAD-like_sf"/>
</dbReference>
<dbReference type="PANTHER" id="PTHR10000:SF53">
    <property type="entry name" value="5-AMINO-6-(5-PHOSPHO-D-RIBITYLAMINO)URACIL PHOSPHATASE YBJI-RELATED"/>
    <property type="match status" value="1"/>
</dbReference>
<dbReference type="GO" id="GO:0000287">
    <property type="term" value="F:magnesium ion binding"/>
    <property type="evidence" value="ECO:0007669"/>
    <property type="project" value="TreeGrafter"/>
</dbReference>
<dbReference type="AlphaFoldDB" id="A0A9E2KS47"/>
<reference evidence="1" key="2">
    <citation type="submission" date="2021-04" db="EMBL/GenBank/DDBJ databases">
        <authorList>
            <person name="Gilroy R."/>
        </authorList>
    </citation>
    <scope>NUCLEOTIDE SEQUENCE</scope>
    <source>
        <strain evidence="1">F6-686</strain>
    </source>
</reference>
<dbReference type="InterPro" id="IPR006379">
    <property type="entry name" value="HAD-SF_hydro_IIB"/>
</dbReference>
<dbReference type="Pfam" id="PF08282">
    <property type="entry name" value="Hydrolase_3"/>
    <property type="match status" value="1"/>
</dbReference>
<protein>
    <submittedName>
        <fullName evidence="1">Cof-type HAD-IIB family hydrolase</fullName>
    </submittedName>
</protein>
<dbReference type="InterPro" id="IPR000150">
    <property type="entry name" value="Cof"/>
</dbReference>
<sequence>MKEIPFKAVAVDIDGTFMTDQRTYDYEWFDRILTKLKERHIHFIVSSGRPLSRLKCDFENFLDRIDLIADNGAILVQDNQIIASHYLTATTGMKLLNFIQENYPDVDICVSGKEFAYYLQSSSSYFKKAMHYFYPNSIALNNFEQMPAGERIIKLSLGCSSSLASSIENNFNKGFNERIHCTSSGYNSIDVVPYGVNKAQGLKYFLRYFDLTPSQLIAFGDGMNDKEMLELAGYSYAMANANQKLFKIAKYKSPSNNDSGVLKVLDDYLK</sequence>
<evidence type="ECO:0000313" key="1">
    <source>
        <dbReference type="EMBL" id="MBU3829180.1"/>
    </source>
</evidence>
<comment type="caution">
    <text evidence="1">The sequence shown here is derived from an EMBL/GenBank/DDBJ whole genome shotgun (WGS) entry which is preliminary data.</text>
</comment>
<dbReference type="InterPro" id="IPR023214">
    <property type="entry name" value="HAD_sf"/>
</dbReference>
<dbReference type="NCBIfam" id="TIGR01484">
    <property type="entry name" value="HAD-SF-IIB"/>
    <property type="match status" value="1"/>
</dbReference>
<keyword evidence="1" id="KW-0378">Hydrolase</keyword>
<dbReference type="CDD" id="cd07518">
    <property type="entry name" value="HAD_YbiV-Like"/>
    <property type="match status" value="1"/>
</dbReference>
<accession>A0A9E2KS47</accession>
<dbReference type="Proteomes" id="UP000823844">
    <property type="component" value="Unassembled WGS sequence"/>
</dbReference>
<reference evidence="1" key="1">
    <citation type="journal article" date="2021" name="PeerJ">
        <title>Extensive microbial diversity within the chicken gut microbiome revealed by metagenomics and culture.</title>
        <authorList>
            <person name="Gilroy R."/>
            <person name="Ravi A."/>
            <person name="Getino M."/>
            <person name="Pursley I."/>
            <person name="Horton D.L."/>
            <person name="Alikhan N.F."/>
            <person name="Baker D."/>
            <person name="Gharbi K."/>
            <person name="Hall N."/>
            <person name="Watson M."/>
            <person name="Adriaenssens E.M."/>
            <person name="Foster-Nyarko E."/>
            <person name="Jarju S."/>
            <person name="Secka A."/>
            <person name="Antonio M."/>
            <person name="Oren A."/>
            <person name="Chaudhuri R.R."/>
            <person name="La Ragione R."/>
            <person name="Hildebrand F."/>
            <person name="Pallen M.J."/>
        </authorList>
    </citation>
    <scope>NUCLEOTIDE SEQUENCE</scope>
    <source>
        <strain evidence="1">F6-686</strain>
    </source>
</reference>
<dbReference type="GO" id="GO:0005829">
    <property type="term" value="C:cytosol"/>
    <property type="evidence" value="ECO:0007669"/>
    <property type="project" value="TreeGrafter"/>
</dbReference>
<dbReference type="EMBL" id="JAHLFT010000115">
    <property type="protein sequence ID" value="MBU3829180.1"/>
    <property type="molecule type" value="Genomic_DNA"/>
</dbReference>
<dbReference type="Gene3D" id="3.40.50.1000">
    <property type="entry name" value="HAD superfamily/HAD-like"/>
    <property type="match status" value="1"/>
</dbReference>
<dbReference type="Gene3D" id="3.30.1240.10">
    <property type="match status" value="1"/>
</dbReference>
<organism evidence="1 2">
    <name type="scientific">Candidatus Lactobacillus pullistercoris</name>
    <dbReference type="NCBI Taxonomy" id="2838636"/>
    <lineage>
        <taxon>Bacteria</taxon>
        <taxon>Bacillati</taxon>
        <taxon>Bacillota</taxon>
        <taxon>Bacilli</taxon>
        <taxon>Lactobacillales</taxon>
        <taxon>Lactobacillaceae</taxon>
        <taxon>Lactobacillus</taxon>
    </lineage>
</organism>
<evidence type="ECO:0000313" key="2">
    <source>
        <dbReference type="Proteomes" id="UP000823844"/>
    </source>
</evidence>
<dbReference type="PROSITE" id="PS01229">
    <property type="entry name" value="COF_2"/>
    <property type="match status" value="1"/>
</dbReference>
<dbReference type="PANTHER" id="PTHR10000">
    <property type="entry name" value="PHOSPHOSERINE PHOSPHATASE"/>
    <property type="match status" value="1"/>
</dbReference>
<dbReference type="SFLD" id="SFLDG01140">
    <property type="entry name" value="C2.B:_Phosphomannomutase_and_P"/>
    <property type="match status" value="1"/>
</dbReference>
<dbReference type="GO" id="GO:0016791">
    <property type="term" value="F:phosphatase activity"/>
    <property type="evidence" value="ECO:0007669"/>
    <property type="project" value="TreeGrafter"/>
</dbReference>
<name>A0A9E2KS47_9LACO</name>
<gene>
    <name evidence="1" type="ORF">H9806_08730</name>
</gene>
<dbReference type="SUPFAM" id="SSF56784">
    <property type="entry name" value="HAD-like"/>
    <property type="match status" value="1"/>
</dbReference>
<dbReference type="SFLD" id="SFLDS00003">
    <property type="entry name" value="Haloacid_Dehalogenase"/>
    <property type="match status" value="1"/>
</dbReference>
<proteinExistence type="predicted"/>